<dbReference type="InterPro" id="IPR038718">
    <property type="entry name" value="SNF2-like_sf"/>
</dbReference>
<dbReference type="InterPro" id="IPR001650">
    <property type="entry name" value="Helicase_C-like"/>
</dbReference>
<keyword evidence="1" id="KW-0547">Nucleotide-binding</keyword>
<reference evidence="9" key="1">
    <citation type="submission" date="2024-05" db="EMBL/GenBank/DDBJ databases">
        <title>Planctomycetes of the genus Singulisphaera possess chitinolytic capabilities.</title>
        <authorList>
            <person name="Ivanova A."/>
        </authorList>
    </citation>
    <scope>NUCLEOTIDE SEQUENCE</scope>
    <source>
        <strain evidence="9">Ch08T</strain>
    </source>
</reference>
<feature type="region of interest" description="Disordered" evidence="6">
    <location>
        <begin position="446"/>
        <end position="468"/>
    </location>
</feature>
<dbReference type="InterPro" id="IPR057342">
    <property type="entry name" value="DEXDc_RapA"/>
</dbReference>
<dbReference type="PANTHER" id="PTHR45766">
    <property type="entry name" value="DNA ANNEALING HELICASE AND ENDONUCLEASE ZRANB3 FAMILY MEMBER"/>
    <property type="match status" value="1"/>
</dbReference>
<evidence type="ECO:0000313" key="9">
    <source>
        <dbReference type="EMBL" id="XBH02068.1"/>
    </source>
</evidence>
<dbReference type="CDD" id="cd18011">
    <property type="entry name" value="DEXDc_RapA"/>
    <property type="match status" value="1"/>
</dbReference>
<accession>A0AAU7CAB3</accession>
<evidence type="ECO:0000256" key="2">
    <source>
        <dbReference type="ARBA" id="ARBA00022801"/>
    </source>
</evidence>
<evidence type="ECO:0000256" key="4">
    <source>
        <dbReference type="ARBA" id="ARBA00022840"/>
    </source>
</evidence>
<dbReference type="SMART" id="SM00487">
    <property type="entry name" value="DEXDc"/>
    <property type="match status" value="1"/>
</dbReference>
<evidence type="ECO:0000256" key="5">
    <source>
        <dbReference type="SAM" id="Coils"/>
    </source>
</evidence>
<feature type="domain" description="Helicase ATP-binding" evidence="7">
    <location>
        <begin position="125"/>
        <end position="308"/>
    </location>
</feature>
<dbReference type="InterPro" id="IPR027417">
    <property type="entry name" value="P-loop_NTPase"/>
</dbReference>
<evidence type="ECO:0000256" key="3">
    <source>
        <dbReference type="ARBA" id="ARBA00022806"/>
    </source>
</evidence>
<dbReference type="InterPro" id="IPR014001">
    <property type="entry name" value="Helicase_ATP-bd"/>
</dbReference>
<dbReference type="PROSITE" id="PS51192">
    <property type="entry name" value="HELICASE_ATP_BIND_1"/>
    <property type="match status" value="1"/>
</dbReference>
<feature type="domain" description="Helicase C-terminal" evidence="8">
    <location>
        <begin position="520"/>
        <end position="704"/>
    </location>
</feature>
<dbReference type="InterPro" id="IPR049730">
    <property type="entry name" value="SNF2/RAD54-like_C"/>
</dbReference>
<keyword evidence="5" id="KW-0175">Coiled coil</keyword>
<dbReference type="PROSITE" id="PS51194">
    <property type="entry name" value="HELICASE_CTER"/>
    <property type="match status" value="1"/>
</dbReference>
<feature type="coiled-coil region" evidence="5">
    <location>
        <begin position="414"/>
        <end position="441"/>
    </location>
</feature>
<dbReference type="Pfam" id="PF00271">
    <property type="entry name" value="Helicase_C"/>
    <property type="match status" value="1"/>
</dbReference>
<evidence type="ECO:0000259" key="7">
    <source>
        <dbReference type="PROSITE" id="PS51192"/>
    </source>
</evidence>
<dbReference type="AlphaFoldDB" id="A0AAU7CAB3"/>
<dbReference type="Gene3D" id="3.40.50.10810">
    <property type="entry name" value="Tandem AAA-ATPase domain"/>
    <property type="match status" value="1"/>
</dbReference>
<dbReference type="Gene3D" id="3.40.50.300">
    <property type="entry name" value="P-loop containing nucleotide triphosphate hydrolases"/>
    <property type="match status" value="1"/>
</dbReference>
<gene>
    <name evidence="9" type="primary">drmD</name>
    <name evidence="9" type="ORF">V5E97_27580</name>
</gene>
<protein>
    <submittedName>
        <fullName evidence="9">DISARM system SNF2-like helicase DrmD</fullName>
    </submittedName>
</protein>
<dbReference type="RefSeq" id="WP_406694811.1">
    <property type="nucleotide sequence ID" value="NZ_CP155447.1"/>
</dbReference>
<proteinExistence type="predicted"/>
<dbReference type="CDD" id="cd18793">
    <property type="entry name" value="SF2_C_SNF"/>
    <property type="match status" value="1"/>
</dbReference>
<evidence type="ECO:0000256" key="1">
    <source>
        <dbReference type="ARBA" id="ARBA00022741"/>
    </source>
</evidence>
<dbReference type="PANTHER" id="PTHR45766:SF6">
    <property type="entry name" value="SWI_SNF-RELATED MATRIX-ASSOCIATED ACTIN-DEPENDENT REGULATOR OF CHROMATIN SUBFAMILY A-LIKE PROTEIN 1"/>
    <property type="match status" value="1"/>
</dbReference>
<feature type="compositionally biased region" description="Basic and acidic residues" evidence="6">
    <location>
        <begin position="1075"/>
        <end position="1090"/>
    </location>
</feature>
<name>A0AAU7CAB3_9BACT</name>
<dbReference type="EMBL" id="CP155447">
    <property type="protein sequence ID" value="XBH02068.1"/>
    <property type="molecule type" value="Genomic_DNA"/>
</dbReference>
<feature type="region of interest" description="Disordered" evidence="6">
    <location>
        <begin position="1075"/>
        <end position="1097"/>
    </location>
</feature>
<sequence>MTVRPTIDPRDVGKIVHVRQRRYLVDDVSPCEGTSSTIVRLSCIDPDNLGRTLEVIWEKEQDAEVLDSENWGTLAGESFDPPDQFSAYYHSLRWNRVTASRTDLLQAPFRAGISIEHYQLEPLRMALTMPRVNLFVADGVGLGKTIEAGLVARELLLRRKVSDIVVCCPPSMLLQWQEEMESRFGLLFQIIDRAYVHRIRKERGFSVNPWATHNRFIISHNLVKDEDYAADLRTWLGRDLVRPRSLLILDEAHHAAPASTGAYAITSQFTRRIMEIAPKFEHKLFLSATPHNGHSNSFSALMAILDPQRFCRGVPVGAKERDQVLIYRLKEDLRDLEISFPQRVVEPVLIKAPVKGTPELELANKLDIYCTLREGRLQGEPAKIRSASAFLKSGLQQRLLSSVEAFWRTLLKHKRTIQEQLEQHGERRRIAETELDELALAAIGGGLDADDDTQDDLNPTESTATEPVEDAATVEAELQTEKATLATLGNPDHPTFSQEMKLLDEMLEMAEWARHRPDEKLKALIDYIHQNMLNPKNNNASTGASWTGHRILIFTEYDDTLTYVRRQLEAHLESTHMNTAGDRLAVYKGATSLEERQEIKEAFNTDPTVNPVRILLATDAAREGLNLQKHCFNLFHYDIPWNPARLEQRNGRIDRKLQPSPTVYCRYFLYENREEDTILRRIVEKTENIYRELGGFGTVLDKNLVQTLRRRGIERAQLGDTVKMFDFHDDDEDQRAALALAEVSGGAEDDEHELGPAPAPRESARERIDRRRRERLEKSLERLRKIMEESRRWLDFRETQFRAALDCALRLMEIEGGLTPEPTERPKARSYLFPTSSLEKNPTWRETINSLRSPRRRGEDFGSWQARCPIRPIVFEDPGVTQLGAPTSDSDRGPRIEPVHMHLEHRISQRLLGRFQSQGFMYQDLSRACLAQTKGSLPLVYLLGRLCLYGQQATRLHEDVIAVCAEWFPPGTRNKGLRPVDPNQLSEEEFMRRLDDALLSGDTSRVTDLKRQELLTTAGQDVRELQVHLEKKANTLEKSIRRELLRAGEHEAESLLKLLNDQRKRIDLELEKREREDASALGKAQEREAKAGPSLFDGADGPKLLIYDERARRERAAEKRAMEKRRKDIEREVLEEPDRIRGRYAVQTVRLEPVGIVYLWPDMG</sequence>
<keyword evidence="3 9" id="KW-0347">Helicase</keyword>
<organism evidence="9">
    <name type="scientific">Singulisphaera sp. Ch08</name>
    <dbReference type="NCBI Taxonomy" id="3120278"/>
    <lineage>
        <taxon>Bacteria</taxon>
        <taxon>Pseudomonadati</taxon>
        <taxon>Planctomycetota</taxon>
        <taxon>Planctomycetia</taxon>
        <taxon>Isosphaerales</taxon>
        <taxon>Isosphaeraceae</taxon>
        <taxon>Singulisphaera</taxon>
    </lineage>
</organism>
<keyword evidence="2" id="KW-0378">Hydrolase</keyword>
<dbReference type="SUPFAM" id="SSF52540">
    <property type="entry name" value="P-loop containing nucleoside triphosphate hydrolases"/>
    <property type="match status" value="2"/>
</dbReference>
<feature type="region of interest" description="Disordered" evidence="6">
    <location>
        <begin position="744"/>
        <end position="768"/>
    </location>
</feature>
<dbReference type="GO" id="GO:0016787">
    <property type="term" value="F:hydrolase activity"/>
    <property type="evidence" value="ECO:0007669"/>
    <property type="project" value="UniProtKB-KW"/>
</dbReference>
<dbReference type="GO" id="GO:0004386">
    <property type="term" value="F:helicase activity"/>
    <property type="evidence" value="ECO:0007669"/>
    <property type="project" value="UniProtKB-KW"/>
</dbReference>
<dbReference type="SMART" id="SM00490">
    <property type="entry name" value="HELICc"/>
    <property type="match status" value="1"/>
</dbReference>
<evidence type="ECO:0000259" key="8">
    <source>
        <dbReference type="PROSITE" id="PS51194"/>
    </source>
</evidence>
<evidence type="ECO:0000256" key="6">
    <source>
        <dbReference type="SAM" id="MobiDB-lite"/>
    </source>
</evidence>
<dbReference type="NCBIfam" id="NF038317">
    <property type="entry name" value="DISARM_DrmD"/>
    <property type="match status" value="1"/>
</dbReference>
<keyword evidence="4" id="KW-0067">ATP-binding</keyword>